<evidence type="ECO:0000259" key="2">
    <source>
        <dbReference type="PROSITE" id="PS50041"/>
    </source>
</evidence>
<evidence type="ECO:0000313" key="3">
    <source>
        <dbReference type="EMBL" id="CAL4078588.1"/>
    </source>
</evidence>
<dbReference type="InterPro" id="IPR001304">
    <property type="entry name" value="C-type_lectin-like"/>
</dbReference>
<feature type="domain" description="C-type lectin" evidence="2">
    <location>
        <begin position="151"/>
        <end position="270"/>
    </location>
</feature>
<dbReference type="Proteomes" id="UP001497623">
    <property type="component" value="Unassembled WGS sequence"/>
</dbReference>
<organism evidence="3 4">
    <name type="scientific">Meganyctiphanes norvegica</name>
    <name type="common">Northern krill</name>
    <name type="synonym">Thysanopoda norvegica</name>
    <dbReference type="NCBI Taxonomy" id="48144"/>
    <lineage>
        <taxon>Eukaryota</taxon>
        <taxon>Metazoa</taxon>
        <taxon>Ecdysozoa</taxon>
        <taxon>Arthropoda</taxon>
        <taxon>Crustacea</taxon>
        <taxon>Multicrustacea</taxon>
        <taxon>Malacostraca</taxon>
        <taxon>Eumalacostraca</taxon>
        <taxon>Eucarida</taxon>
        <taxon>Euphausiacea</taxon>
        <taxon>Euphausiidae</taxon>
        <taxon>Meganyctiphanes</taxon>
    </lineage>
</organism>
<protein>
    <recommendedName>
        <fullName evidence="2">C-type lectin domain-containing protein</fullName>
    </recommendedName>
</protein>
<dbReference type="InterPro" id="IPR016186">
    <property type="entry name" value="C-type_lectin-like/link_sf"/>
</dbReference>
<reference evidence="3 4" key="1">
    <citation type="submission" date="2024-05" db="EMBL/GenBank/DDBJ databases">
        <authorList>
            <person name="Wallberg A."/>
        </authorList>
    </citation>
    <scope>NUCLEOTIDE SEQUENCE [LARGE SCALE GENOMIC DNA]</scope>
</reference>
<dbReference type="AlphaFoldDB" id="A0AAV2QCX1"/>
<keyword evidence="4" id="KW-1185">Reference proteome</keyword>
<dbReference type="SUPFAM" id="SSF56436">
    <property type="entry name" value="C-type lectin-like"/>
    <property type="match status" value="1"/>
</dbReference>
<gene>
    <name evidence="3" type="ORF">MNOR_LOCUS10696</name>
</gene>
<evidence type="ECO:0000256" key="1">
    <source>
        <dbReference type="SAM" id="Phobius"/>
    </source>
</evidence>
<comment type="caution">
    <text evidence="3">The sequence shown here is derived from an EMBL/GenBank/DDBJ whole genome shotgun (WGS) entry which is preliminary data.</text>
</comment>
<evidence type="ECO:0000313" key="4">
    <source>
        <dbReference type="Proteomes" id="UP001497623"/>
    </source>
</evidence>
<dbReference type="PROSITE" id="PS50041">
    <property type="entry name" value="C_TYPE_LECTIN_2"/>
    <property type="match status" value="1"/>
</dbReference>
<dbReference type="Pfam" id="PF00059">
    <property type="entry name" value="Lectin_C"/>
    <property type="match status" value="1"/>
</dbReference>
<keyword evidence="1" id="KW-0812">Transmembrane</keyword>
<accession>A0AAV2QCX1</accession>
<dbReference type="CDD" id="cd00037">
    <property type="entry name" value="CLECT"/>
    <property type="match status" value="1"/>
</dbReference>
<keyword evidence="1" id="KW-0472">Membrane</keyword>
<dbReference type="Gene3D" id="3.10.100.10">
    <property type="entry name" value="Mannose-Binding Protein A, subunit A"/>
    <property type="match status" value="1"/>
</dbReference>
<dbReference type="InterPro" id="IPR016187">
    <property type="entry name" value="CTDL_fold"/>
</dbReference>
<feature type="non-terminal residue" evidence="3">
    <location>
        <position position="1"/>
    </location>
</feature>
<dbReference type="EMBL" id="CAXKWB010005469">
    <property type="protein sequence ID" value="CAL4078588.1"/>
    <property type="molecule type" value="Genomic_DNA"/>
</dbReference>
<keyword evidence="1" id="KW-1133">Transmembrane helix</keyword>
<proteinExistence type="predicted"/>
<feature type="transmembrane region" description="Helical" evidence="1">
    <location>
        <begin position="411"/>
        <end position="432"/>
    </location>
</feature>
<sequence>GILTVASGAKSHFTVDGIPCITNCTNAGGQSPQCNISQDTVRNCSANYMNEFRCTSNNVTRHGDCDPSTDLYCCINAGYCTINALCNCTGCLNLRDKACEQHICGGEGKCYWDNTLKQPSCNCSLYYQLDPSDRKCHFDPLEFIVLSTSSDGLSCFALSQVALSWQAASNMCQIHNTTLAEPQDLKLLQMHQNATEMKYGNYWLGGQGNGTIMAWTKGAGEVYPNVPTLWEQHTPGSVLDSSYCTLYNSSGEQKIISSQRCSYLYKFICQLDRCVIPKFTGPPVLTSFSESNITVTLPNIEYTTNILSVHVVVGPRHIRGVSSNPNAESIARLKKNITPQDESWITKQWTSQTYPKDNIVIGDVHPLVQGKEYYVALVVASKQGNFALYNSSEIGGPFFAKPYRELRVRDLLATAGVTCATIWLAIGIYTIVQRCKSE</sequence>
<name>A0AAV2QCX1_MEGNR</name>